<dbReference type="Proteomes" id="UP000017837">
    <property type="component" value="Unassembled WGS sequence"/>
</dbReference>
<name>V4PXV8_9CAUL</name>
<evidence type="ECO:0000313" key="3">
    <source>
        <dbReference type="EMBL" id="ESQ90415.1"/>
    </source>
</evidence>
<proteinExistence type="predicted"/>
<dbReference type="AlphaFoldDB" id="V4PXV8"/>
<accession>V4PXV8</accession>
<dbReference type="InterPro" id="IPR012429">
    <property type="entry name" value="HGSNAT_cat"/>
</dbReference>
<dbReference type="Pfam" id="PF07786">
    <property type="entry name" value="HGSNAT_cat"/>
    <property type="match status" value="1"/>
</dbReference>
<dbReference type="EMBL" id="AWGB01000024">
    <property type="protein sequence ID" value="ESQ90415.1"/>
    <property type="molecule type" value="Genomic_DNA"/>
</dbReference>
<evidence type="ECO:0000313" key="4">
    <source>
        <dbReference type="Proteomes" id="UP000017837"/>
    </source>
</evidence>
<feature type="transmembrane region" description="Helical" evidence="1">
    <location>
        <begin position="323"/>
        <end position="346"/>
    </location>
</feature>
<organism evidence="3 4">
    <name type="scientific">Asticcacaulis benevestitus DSM 16100 = ATCC BAA-896</name>
    <dbReference type="NCBI Taxonomy" id="1121022"/>
    <lineage>
        <taxon>Bacteria</taxon>
        <taxon>Pseudomonadati</taxon>
        <taxon>Pseudomonadota</taxon>
        <taxon>Alphaproteobacteria</taxon>
        <taxon>Caulobacterales</taxon>
        <taxon>Caulobacteraceae</taxon>
        <taxon>Asticcacaulis</taxon>
    </lineage>
</organism>
<keyword evidence="1" id="KW-0472">Membrane</keyword>
<dbReference type="PANTHER" id="PTHR40407:SF1">
    <property type="entry name" value="HEPARAN-ALPHA-GLUCOSAMINIDE N-ACETYLTRANSFERASE CATALYTIC DOMAIN-CONTAINING PROTEIN"/>
    <property type="match status" value="1"/>
</dbReference>
<feature type="transmembrane region" description="Helical" evidence="1">
    <location>
        <begin position="108"/>
        <end position="127"/>
    </location>
</feature>
<feature type="domain" description="Heparan-alpha-glucosaminide N-acetyltransferase catalytic" evidence="2">
    <location>
        <begin position="26"/>
        <end position="239"/>
    </location>
</feature>
<keyword evidence="1" id="KW-1133">Transmembrane helix</keyword>
<feature type="transmembrane region" description="Helical" evidence="1">
    <location>
        <begin position="366"/>
        <end position="387"/>
    </location>
</feature>
<feature type="transmembrane region" description="Helical" evidence="1">
    <location>
        <begin position="289"/>
        <end position="311"/>
    </location>
</feature>
<protein>
    <recommendedName>
        <fullName evidence="2">Heparan-alpha-glucosaminide N-acetyltransferase catalytic domain-containing protein</fullName>
    </recommendedName>
</protein>
<feature type="transmembrane region" description="Helical" evidence="1">
    <location>
        <begin position="74"/>
        <end position="96"/>
    </location>
</feature>
<sequence>MGDAVMSEDLLADTATGPIRTDAARRLDMIDLLRGLVIVLMVLDHTRDYMHLGALAFDPLDLDKTTPLLFFTRWITHLCAPTFTFLAGVSIFLQAARGKTGWPLSRFLLTRGLWLVVLEISLISFGFNFAVPFFFLQIIFAMGVSMIALAALVWLPSRVILLLGIVIVAGHGLLAGVSMDSLTATGQILWRLGMQPGGLGVVPGMSVYPVIPWFGIMCLGYGLGPIFAMEDLSRRRAITLLAAGLILLFLILRLPNLYGEPQAWAWQANPGLMLMDILKVSKYPPSLDYTLITLGLAMCLLLALTHLPKLFQAPLLAFGRTPFLTYLLHIYMVHVAAILVGLAQGIPPAHFTNFLGDPSRLAADAYGLTLPAVYGVWLAILVLLYPISNAYARYRMRHRNWWLSYL</sequence>
<comment type="caution">
    <text evidence="3">The sequence shown here is derived from an EMBL/GenBank/DDBJ whole genome shotgun (WGS) entry which is preliminary data.</text>
</comment>
<feature type="transmembrane region" description="Helical" evidence="1">
    <location>
        <begin position="162"/>
        <end position="190"/>
    </location>
</feature>
<dbReference type="PANTHER" id="PTHR40407">
    <property type="entry name" value="MEMBRANE PROTEIN-LIKE PROTEIN"/>
    <property type="match status" value="1"/>
</dbReference>
<evidence type="ECO:0000256" key="1">
    <source>
        <dbReference type="SAM" id="Phobius"/>
    </source>
</evidence>
<evidence type="ECO:0000259" key="2">
    <source>
        <dbReference type="Pfam" id="PF07786"/>
    </source>
</evidence>
<feature type="transmembrane region" description="Helical" evidence="1">
    <location>
        <begin position="210"/>
        <end position="228"/>
    </location>
</feature>
<keyword evidence="4" id="KW-1185">Reference proteome</keyword>
<feature type="transmembrane region" description="Helical" evidence="1">
    <location>
        <begin position="133"/>
        <end position="155"/>
    </location>
</feature>
<dbReference type="eggNOG" id="COG3503">
    <property type="taxonomic scope" value="Bacteria"/>
</dbReference>
<dbReference type="STRING" id="1121022.GCA_000376105_00945"/>
<keyword evidence="1" id="KW-0812">Transmembrane</keyword>
<feature type="transmembrane region" description="Helical" evidence="1">
    <location>
        <begin position="237"/>
        <end position="254"/>
    </location>
</feature>
<dbReference type="PATRIC" id="fig|1121022.4.peg.2547"/>
<reference evidence="3 4" key="1">
    <citation type="journal article" date="2014" name="Nature">
        <title>Sequential evolution of bacterial morphology by co-option of a developmental regulator.</title>
        <authorList>
            <person name="Jiang C."/>
            <person name="Brown P.J."/>
            <person name="Ducret A."/>
            <person name="Brun Y.V."/>
        </authorList>
    </citation>
    <scope>NUCLEOTIDE SEQUENCE [LARGE SCALE GENOMIC DNA]</scope>
    <source>
        <strain evidence="3 4">DSM 16100</strain>
    </source>
</reference>
<gene>
    <name evidence="3" type="ORF">ABENE_12560</name>
</gene>